<feature type="region of interest" description="Disordered" evidence="1">
    <location>
        <begin position="1"/>
        <end position="45"/>
    </location>
</feature>
<reference evidence="2" key="1">
    <citation type="submission" date="2023-02" db="EMBL/GenBank/DDBJ databases">
        <title>Colletotrichum kahawae CIFC_Que2 genome sequencing and assembly.</title>
        <authorList>
            <person name="Baroncelli R."/>
        </authorList>
    </citation>
    <scope>NUCLEOTIDE SEQUENCE</scope>
    <source>
        <strain evidence="2">CIFC_Que2</strain>
    </source>
</reference>
<comment type="caution">
    <text evidence="2">The sequence shown here is derived from an EMBL/GenBank/DDBJ whole genome shotgun (WGS) entry which is preliminary data.</text>
</comment>
<organism evidence="2 3">
    <name type="scientific">Colletotrichum kahawae</name>
    <name type="common">Coffee berry disease fungus</name>
    <dbReference type="NCBI Taxonomy" id="34407"/>
    <lineage>
        <taxon>Eukaryota</taxon>
        <taxon>Fungi</taxon>
        <taxon>Dikarya</taxon>
        <taxon>Ascomycota</taxon>
        <taxon>Pezizomycotina</taxon>
        <taxon>Sordariomycetes</taxon>
        <taxon>Hypocreomycetidae</taxon>
        <taxon>Glomerellales</taxon>
        <taxon>Glomerellaceae</taxon>
        <taxon>Colletotrichum</taxon>
        <taxon>Colletotrichum gloeosporioides species complex</taxon>
    </lineage>
</organism>
<dbReference type="AlphaFoldDB" id="A0AAD9Y7R5"/>
<proteinExistence type="predicted"/>
<name>A0AAD9Y7R5_COLKA</name>
<accession>A0AAD9Y7R5</accession>
<sequence>MPSGPLRDGPPPRTQIRELQLGRPSADVASRQQRRTDRHPFSGRVLLEAPVSPAQATGCSSVEHGEQTAATIITVGRPLRPSGH</sequence>
<dbReference type="EMBL" id="VYYT01000278">
    <property type="protein sequence ID" value="KAK2749027.1"/>
    <property type="molecule type" value="Genomic_DNA"/>
</dbReference>
<evidence type="ECO:0000313" key="2">
    <source>
        <dbReference type="EMBL" id="KAK2749027.1"/>
    </source>
</evidence>
<keyword evidence="3" id="KW-1185">Reference proteome</keyword>
<evidence type="ECO:0000256" key="1">
    <source>
        <dbReference type="SAM" id="MobiDB-lite"/>
    </source>
</evidence>
<gene>
    <name evidence="2" type="ORF">CKAH01_06524</name>
</gene>
<dbReference type="Proteomes" id="UP001281614">
    <property type="component" value="Unassembled WGS sequence"/>
</dbReference>
<evidence type="ECO:0000313" key="3">
    <source>
        <dbReference type="Proteomes" id="UP001281614"/>
    </source>
</evidence>
<protein>
    <submittedName>
        <fullName evidence="2">Uncharacterized protein</fullName>
    </submittedName>
</protein>